<evidence type="ECO:0000313" key="3">
    <source>
        <dbReference type="Proteomes" id="UP000600588"/>
    </source>
</evidence>
<proteinExistence type="predicted"/>
<protein>
    <submittedName>
        <fullName evidence="2">Beta-lactamase family protein</fullName>
    </submittedName>
</protein>
<dbReference type="InterPro" id="IPR052794">
    <property type="entry name" value="Mito_Ser_Protease_LACTB"/>
</dbReference>
<gene>
    <name evidence="2" type="ORF">ICJ83_00185</name>
</gene>
<accession>A0A8J6Q5B9</accession>
<feature type="domain" description="Beta-lactamase-related" evidence="1">
    <location>
        <begin position="32"/>
        <end position="341"/>
    </location>
</feature>
<organism evidence="2 3">
    <name type="scientific">Aestuariibaculum sediminum</name>
    <dbReference type="NCBI Taxonomy" id="2770637"/>
    <lineage>
        <taxon>Bacteria</taxon>
        <taxon>Pseudomonadati</taxon>
        <taxon>Bacteroidota</taxon>
        <taxon>Flavobacteriia</taxon>
        <taxon>Flavobacteriales</taxon>
        <taxon>Flavobacteriaceae</taxon>
    </lineage>
</organism>
<dbReference type="GO" id="GO:0008233">
    <property type="term" value="F:peptidase activity"/>
    <property type="evidence" value="ECO:0007669"/>
    <property type="project" value="TreeGrafter"/>
</dbReference>
<dbReference type="InterPro" id="IPR001466">
    <property type="entry name" value="Beta-lactam-related"/>
</dbReference>
<dbReference type="Gene3D" id="3.40.710.10">
    <property type="entry name" value="DD-peptidase/beta-lactamase superfamily"/>
    <property type="match status" value="1"/>
</dbReference>
<dbReference type="GO" id="GO:0019216">
    <property type="term" value="P:regulation of lipid metabolic process"/>
    <property type="evidence" value="ECO:0007669"/>
    <property type="project" value="TreeGrafter"/>
</dbReference>
<sequence>MKRFIPILLLCCSLGSPKAQTLDSITLDKAKKIATDFLKTEHIPGMAISVSQCGKTILSEGFGFSNINTKTPVNPEQTIFRIASVSKSITAVTLGTLVDNDIIELNKSVYHYLPNYPKNNHDFTVKQLGGNLAGIRHYKNNKEFTLNKEMSISLGLNLFKFDPLLFKPGTKYKYSTFGYVLLSEVMQTAAETPFNKLVDSLVFKPLNMTHSFMEHTSETHKNITTFYRLNLLNKPVESKPVSNEYKVAGGGILSTSEDLIKFGNEIIYPKIISAKTRDQLTTSQRLNNGYKTGYGIGFSSQTSIKGTPKYFHTGGGIGASSIIYIFPEEEIVISILSNLSGVNMIPLGKSLENVFLK</sequence>
<dbReference type="InterPro" id="IPR012338">
    <property type="entry name" value="Beta-lactam/transpept-like"/>
</dbReference>
<dbReference type="PANTHER" id="PTHR46520">
    <property type="entry name" value="SERINE BETA-LACTAMASE-LIKE PROTEIN LACTB, MITOCHONDRIAL"/>
    <property type="match status" value="1"/>
</dbReference>
<dbReference type="RefSeq" id="WP_188228354.1">
    <property type="nucleotide sequence ID" value="NZ_JACVXB010000001.1"/>
</dbReference>
<keyword evidence="3" id="KW-1185">Reference proteome</keyword>
<dbReference type="EMBL" id="JACVXB010000001">
    <property type="protein sequence ID" value="MBD0830538.1"/>
    <property type="molecule type" value="Genomic_DNA"/>
</dbReference>
<reference evidence="2 3" key="1">
    <citation type="submission" date="2020-09" db="EMBL/GenBank/DDBJ databases">
        <title>TT11 complete genome.</title>
        <authorList>
            <person name="Wu Z."/>
        </authorList>
    </citation>
    <scope>NUCLEOTIDE SEQUENCE [LARGE SCALE GENOMIC DNA]</scope>
    <source>
        <strain evidence="2 3">TT11</strain>
    </source>
</reference>
<dbReference type="PANTHER" id="PTHR46520:SF1">
    <property type="entry name" value="SERINE BETA-LACTAMASE-LIKE PROTEIN LACTB, MITOCHONDRIAL"/>
    <property type="match status" value="1"/>
</dbReference>
<evidence type="ECO:0000313" key="2">
    <source>
        <dbReference type="EMBL" id="MBD0830538.1"/>
    </source>
</evidence>
<comment type="caution">
    <text evidence="2">The sequence shown here is derived from an EMBL/GenBank/DDBJ whole genome shotgun (WGS) entry which is preliminary data.</text>
</comment>
<dbReference type="GO" id="GO:0006508">
    <property type="term" value="P:proteolysis"/>
    <property type="evidence" value="ECO:0007669"/>
    <property type="project" value="TreeGrafter"/>
</dbReference>
<dbReference type="AlphaFoldDB" id="A0A8J6Q5B9"/>
<dbReference type="SUPFAM" id="SSF56601">
    <property type="entry name" value="beta-lactamase/transpeptidase-like"/>
    <property type="match status" value="1"/>
</dbReference>
<evidence type="ECO:0000259" key="1">
    <source>
        <dbReference type="Pfam" id="PF00144"/>
    </source>
</evidence>
<dbReference type="Proteomes" id="UP000600588">
    <property type="component" value="Unassembled WGS sequence"/>
</dbReference>
<name>A0A8J6Q5B9_9FLAO</name>
<dbReference type="Pfam" id="PF00144">
    <property type="entry name" value="Beta-lactamase"/>
    <property type="match status" value="1"/>
</dbReference>